<protein>
    <submittedName>
        <fullName evidence="2">CAZy families CBM9|GH39 protein</fullName>
    </submittedName>
</protein>
<dbReference type="AlphaFoldDB" id="A0A060BTA8"/>
<dbReference type="GO" id="GO:0030246">
    <property type="term" value="F:carbohydrate binding"/>
    <property type="evidence" value="ECO:0007669"/>
    <property type="project" value="InterPro"/>
</dbReference>
<evidence type="ECO:0000313" key="2">
    <source>
        <dbReference type="EMBL" id="AIA85877.1"/>
    </source>
</evidence>
<dbReference type="InterPro" id="IPR010502">
    <property type="entry name" value="Carb-bd_dom_fam9"/>
</dbReference>
<dbReference type="GO" id="GO:0004553">
    <property type="term" value="F:hydrolase activity, hydrolyzing O-glycosyl compounds"/>
    <property type="evidence" value="ECO:0007669"/>
    <property type="project" value="InterPro"/>
</dbReference>
<reference evidence="2" key="1">
    <citation type="journal article" date="2013" name="Environ. Microbiol.">
        <title>Seasonally variable intestinal metagenomes of the red palm weevil (Rhynchophorus ferrugineus).</title>
        <authorList>
            <person name="Jia S."/>
            <person name="Zhang X."/>
            <person name="Zhang G."/>
            <person name="Yin A."/>
            <person name="Zhang S."/>
            <person name="Li F."/>
            <person name="Wang L."/>
            <person name="Zhao D."/>
            <person name="Yun Q."/>
            <person name="Tala"/>
            <person name="Wang J."/>
            <person name="Sun G."/>
            <person name="Baabdullah M."/>
            <person name="Yu X."/>
            <person name="Hu S."/>
            <person name="Al-Mssallem I.S."/>
            <person name="Yu J."/>
        </authorList>
    </citation>
    <scope>NUCLEOTIDE SEQUENCE</scope>
</reference>
<feature type="domain" description="Carbohydrate-binding" evidence="1">
    <location>
        <begin position="8"/>
        <end position="58"/>
    </location>
</feature>
<dbReference type="Pfam" id="PF06452">
    <property type="entry name" value="CBM9_1"/>
    <property type="match status" value="1"/>
</dbReference>
<organism evidence="2">
    <name type="scientific">uncultured Beutenbergia sp</name>
    <dbReference type="NCBI Taxonomy" id="1434397"/>
    <lineage>
        <taxon>Bacteria</taxon>
        <taxon>Bacillati</taxon>
        <taxon>Actinomycetota</taxon>
        <taxon>Actinomycetes</taxon>
        <taxon>Micrococcales</taxon>
        <taxon>Beutenbergiaceae</taxon>
        <taxon>Beutenbergia</taxon>
        <taxon>environmental samples</taxon>
    </lineage>
</organism>
<feature type="non-terminal residue" evidence="2">
    <location>
        <position position="107"/>
    </location>
</feature>
<dbReference type="GO" id="GO:0016052">
    <property type="term" value="P:carbohydrate catabolic process"/>
    <property type="evidence" value="ECO:0007669"/>
    <property type="project" value="InterPro"/>
</dbReference>
<dbReference type="Gene3D" id="2.60.40.1190">
    <property type="match status" value="1"/>
</dbReference>
<proteinExistence type="predicted"/>
<name>A0A060BTA8_9MICO</name>
<dbReference type="SUPFAM" id="SSF49344">
    <property type="entry name" value="CBD9-like"/>
    <property type="match status" value="1"/>
</dbReference>
<evidence type="ECO:0000259" key="1">
    <source>
        <dbReference type="Pfam" id="PF06452"/>
    </source>
</evidence>
<dbReference type="EMBL" id="KF118615">
    <property type="protein sequence ID" value="AIA85877.1"/>
    <property type="molecule type" value="Genomic_DNA"/>
</dbReference>
<accession>A0A060BTA8</accession>
<sequence length="107" mass="11426">MVTSWGGEDDVSGTYWFTWDDDYLYVTAEVTDDVHVQTNTGNGIWSADSLQFAIAAGAPGEASSWSEIGAALAPNVTVSYRWSSADGDPDNLTGTLLAIARDETAKM</sequence>